<evidence type="ECO:0000313" key="3">
    <source>
        <dbReference type="EMBL" id="KAF7374992.1"/>
    </source>
</evidence>
<dbReference type="Pfam" id="PF00293">
    <property type="entry name" value="NUDIX"/>
    <property type="match status" value="1"/>
</dbReference>
<dbReference type="EMBL" id="JACAZH010000002">
    <property type="protein sequence ID" value="KAF7374992.1"/>
    <property type="molecule type" value="Genomic_DNA"/>
</dbReference>
<dbReference type="GO" id="GO:0004081">
    <property type="term" value="F:bis(5'-nucleosyl)-tetraphosphatase (asymmetrical) activity"/>
    <property type="evidence" value="ECO:0007669"/>
    <property type="project" value="TreeGrafter"/>
</dbReference>
<evidence type="ECO:0000256" key="1">
    <source>
        <dbReference type="ARBA" id="ARBA00022801"/>
    </source>
</evidence>
<dbReference type="GO" id="GO:0006167">
    <property type="term" value="P:AMP biosynthetic process"/>
    <property type="evidence" value="ECO:0007669"/>
    <property type="project" value="TreeGrafter"/>
</dbReference>
<name>A0A8H6ZCQ4_9AGAR</name>
<keyword evidence="1 3" id="KW-0378">Hydrolase</keyword>
<evidence type="ECO:0000259" key="2">
    <source>
        <dbReference type="PROSITE" id="PS51462"/>
    </source>
</evidence>
<dbReference type="InterPro" id="IPR015797">
    <property type="entry name" value="NUDIX_hydrolase-like_dom_sf"/>
</dbReference>
<sequence length="154" mass="16493">MSAPSTLYFSEDFVVSAGCVLFRKNPNTSNGEVELEICILHDLTKDSWVLPKGRKDCGENVPAAAVRETFEETGYPCALLPLRMLTRAPIPGVNGADAAAVVAGISEPIAVIVEDRSSGGEGLKLVWWYVARAIGERVAGTQAAYEQGLEAVWP</sequence>
<comment type="caution">
    <text evidence="3">The sequence shown here is derived from an EMBL/GenBank/DDBJ whole genome shotgun (WGS) entry which is preliminary data.</text>
</comment>
<dbReference type="InterPro" id="IPR051325">
    <property type="entry name" value="Nudix_hydrolase_domain"/>
</dbReference>
<dbReference type="SUPFAM" id="SSF55811">
    <property type="entry name" value="Nudix"/>
    <property type="match status" value="1"/>
</dbReference>
<proteinExistence type="predicted"/>
<dbReference type="PROSITE" id="PS00893">
    <property type="entry name" value="NUDIX_BOX"/>
    <property type="match status" value="1"/>
</dbReference>
<dbReference type="PANTHER" id="PTHR21340">
    <property type="entry name" value="DIADENOSINE 5,5-P1,P4-TETRAPHOSPHATE PYROPHOSPHOHYDROLASE MUTT"/>
    <property type="match status" value="1"/>
</dbReference>
<dbReference type="PROSITE" id="PS51462">
    <property type="entry name" value="NUDIX"/>
    <property type="match status" value="1"/>
</dbReference>
<dbReference type="OrthoDB" id="10259236at2759"/>
<feature type="domain" description="Nudix hydrolase" evidence="2">
    <location>
        <begin position="12"/>
        <end position="150"/>
    </location>
</feature>
<reference evidence="3" key="1">
    <citation type="submission" date="2020-05" db="EMBL/GenBank/DDBJ databases">
        <title>Mycena genomes resolve the evolution of fungal bioluminescence.</title>
        <authorList>
            <person name="Tsai I.J."/>
        </authorList>
    </citation>
    <scope>NUCLEOTIDE SEQUENCE</scope>
    <source>
        <strain evidence="3">160909Yilan</strain>
    </source>
</reference>
<organism evidence="3 4">
    <name type="scientific">Mycena sanguinolenta</name>
    <dbReference type="NCBI Taxonomy" id="230812"/>
    <lineage>
        <taxon>Eukaryota</taxon>
        <taxon>Fungi</taxon>
        <taxon>Dikarya</taxon>
        <taxon>Basidiomycota</taxon>
        <taxon>Agaricomycotina</taxon>
        <taxon>Agaricomycetes</taxon>
        <taxon>Agaricomycetidae</taxon>
        <taxon>Agaricales</taxon>
        <taxon>Marasmiineae</taxon>
        <taxon>Mycenaceae</taxon>
        <taxon>Mycena</taxon>
    </lineage>
</organism>
<dbReference type="AlphaFoldDB" id="A0A8H6ZCQ4"/>
<dbReference type="Proteomes" id="UP000623467">
    <property type="component" value="Unassembled WGS sequence"/>
</dbReference>
<dbReference type="Gene3D" id="3.90.79.10">
    <property type="entry name" value="Nucleoside Triphosphate Pyrophosphohydrolase"/>
    <property type="match status" value="1"/>
</dbReference>
<dbReference type="InterPro" id="IPR020084">
    <property type="entry name" value="NUDIX_hydrolase_CS"/>
</dbReference>
<dbReference type="PANTHER" id="PTHR21340:SF0">
    <property type="entry name" value="BIS(5'-NUCLEOSYL)-TETRAPHOSPHATASE [ASYMMETRICAL]"/>
    <property type="match status" value="1"/>
</dbReference>
<keyword evidence="4" id="KW-1185">Reference proteome</keyword>
<accession>A0A8H6ZCQ4</accession>
<evidence type="ECO:0000313" key="4">
    <source>
        <dbReference type="Proteomes" id="UP000623467"/>
    </source>
</evidence>
<protein>
    <submittedName>
        <fullName evidence="3">Nudix hydrolase domain-containing protein</fullName>
    </submittedName>
</protein>
<dbReference type="GO" id="GO:0006754">
    <property type="term" value="P:ATP biosynthetic process"/>
    <property type="evidence" value="ECO:0007669"/>
    <property type="project" value="TreeGrafter"/>
</dbReference>
<dbReference type="InterPro" id="IPR000086">
    <property type="entry name" value="NUDIX_hydrolase_dom"/>
</dbReference>
<gene>
    <name evidence="3" type="ORF">MSAN_00385300</name>
</gene>